<evidence type="ECO:0000256" key="2">
    <source>
        <dbReference type="RuleBase" id="RU003749"/>
    </source>
</evidence>
<dbReference type="InterPro" id="IPR036513">
    <property type="entry name" value="STAS_dom_sf"/>
</dbReference>
<reference evidence="4" key="1">
    <citation type="submission" date="2022-03" db="EMBL/GenBank/DDBJ databases">
        <title>Streptomyces 7R015 and 7R016 isolated from Barleria lupulina in Thailand.</title>
        <authorList>
            <person name="Kanchanasin P."/>
            <person name="Phongsopitanun W."/>
            <person name="Tanasupawat S."/>
        </authorList>
    </citation>
    <scope>NUCLEOTIDE SEQUENCE</scope>
    <source>
        <strain evidence="4">7R015</strain>
    </source>
</reference>
<evidence type="ECO:0000259" key="3">
    <source>
        <dbReference type="PROSITE" id="PS50801"/>
    </source>
</evidence>
<evidence type="ECO:0000256" key="1">
    <source>
        <dbReference type="ARBA" id="ARBA00009013"/>
    </source>
</evidence>
<accession>A0ABS9YAK1</accession>
<dbReference type="RefSeq" id="WP_242766817.1">
    <property type="nucleotide sequence ID" value="NZ_JALDAY010000006.1"/>
</dbReference>
<sequence length="121" mass="12655">MADNQEAAEHGGLHVVRTEADGVVVLSLRGEIDHQNAGAITRAVPPADPTAGHRVVVDLSRVTFMDSSGINALIAVHQSAQAARGWLRLAGAQGPVLRTVQLVGLDTIVTCHPTVQDALAR</sequence>
<dbReference type="CDD" id="cd07043">
    <property type="entry name" value="STAS_anti-anti-sigma_factors"/>
    <property type="match status" value="1"/>
</dbReference>
<dbReference type="InterPro" id="IPR003658">
    <property type="entry name" value="Anti-sigma_ant"/>
</dbReference>
<evidence type="ECO:0000313" key="5">
    <source>
        <dbReference type="Proteomes" id="UP001165269"/>
    </source>
</evidence>
<proteinExistence type="inferred from homology"/>
<dbReference type="PANTHER" id="PTHR33495:SF2">
    <property type="entry name" value="ANTI-SIGMA FACTOR ANTAGONIST TM_1081-RELATED"/>
    <property type="match status" value="1"/>
</dbReference>
<name>A0ABS9YAK1_9ACTN</name>
<dbReference type="Pfam" id="PF01740">
    <property type="entry name" value="STAS"/>
    <property type="match status" value="1"/>
</dbReference>
<organism evidence="4 5">
    <name type="scientific">Streptomyces cylindrosporus</name>
    <dbReference type="NCBI Taxonomy" id="2927583"/>
    <lineage>
        <taxon>Bacteria</taxon>
        <taxon>Bacillati</taxon>
        <taxon>Actinomycetota</taxon>
        <taxon>Actinomycetes</taxon>
        <taxon>Kitasatosporales</taxon>
        <taxon>Streptomycetaceae</taxon>
        <taxon>Streptomyces</taxon>
    </lineage>
</organism>
<dbReference type="PROSITE" id="PS50801">
    <property type="entry name" value="STAS"/>
    <property type="match status" value="1"/>
</dbReference>
<gene>
    <name evidence="4" type="ORF">MQP27_20965</name>
</gene>
<dbReference type="Proteomes" id="UP001165269">
    <property type="component" value="Unassembled WGS sequence"/>
</dbReference>
<dbReference type="Gene3D" id="3.30.750.24">
    <property type="entry name" value="STAS domain"/>
    <property type="match status" value="1"/>
</dbReference>
<protein>
    <recommendedName>
        <fullName evidence="2">Anti-sigma factor antagonist</fullName>
    </recommendedName>
</protein>
<evidence type="ECO:0000313" key="4">
    <source>
        <dbReference type="EMBL" id="MCI3273565.1"/>
    </source>
</evidence>
<feature type="domain" description="STAS" evidence="3">
    <location>
        <begin position="13"/>
        <end position="121"/>
    </location>
</feature>
<comment type="caution">
    <text evidence="4">The sequence shown here is derived from an EMBL/GenBank/DDBJ whole genome shotgun (WGS) entry which is preliminary data.</text>
</comment>
<dbReference type="EMBL" id="JALDAY010000006">
    <property type="protein sequence ID" value="MCI3273565.1"/>
    <property type="molecule type" value="Genomic_DNA"/>
</dbReference>
<dbReference type="SUPFAM" id="SSF52091">
    <property type="entry name" value="SpoIIaa-like"/>
    <property type="match status" value="1"/>
</dbReference>
<keyword evidence="5" id="KW-1185">Reference proteome</keyword>
<dbReference type="PANTHER" id="PTHR33495">
    <property type="entry name" value="ANTI-SIGMA FACTOR ANTAGONIST TM_1081-RELATED-RELATED"/>
    <property type="match status" value="1"/>
</dbReference>
<dbReference type="InterPro" id="IPR002645">
    <property type="entry name" value="STAS_dom"/>
</dbReference>
<comment type="similarity">
    <text evidence="1 2">Belongs to the anti-sigma-factor antagonist family.</text>
</comment>
<dbReference type="NCBIfam" id="TIGR00377">
    <property type="entry name" value="ant_ant_sig"/>
    <property type="match status" value="1"/>
</dbReference>